<proteinExistence type="predicted"/>
<dbReference type="EMBL" id="PYBW01000081">
    <property type="protein sequence ID" value="PYC76710.1"/>
    <property type="molecule type" value="Genomic_DNA"/>
</dbReference>
<evidence type="ECO:0000313" key="2">
    <source>
        <dbReference type="Proteomes" id="UP000248039"/>
    </source>
</evidence>
<evidence type="ECO:0000313" key="1">
    <source>
        <dbReference type="EMBL" id="PYC76710.1"/>
    </source>
</evidence>
<protein>
    <submittedName>
        <fullName evidence="1">Uncharacterized protein</fullName>
    </submittedName>
</protein>
<name>A0A2V4NC65_9ACTN</name>
<dbReference type="OrthoDB" id="4350380at2"/>
<accession>A0A2V4NC65</accession>
<reference evidence="1 2" key="1">
    <citation type="submission" date="2018-03" db="EMBL/GenBank/DDBJ databases">
        <title>Bioinformatic expansion and discovery of thiopeptide antibiotics.</title>
        <authorList>
            <person name="Schwalen C.J."/>
            <person name="Hudson G.A."/>
            <person name="Mitchell D.A."/>
        </authorList>
    </citation>
    <scope>NUCLEOTIDE SEQUENCE [LARGE SCALE GENOMIC DNA]</scope>
    <source>
        <strain evidence="1 2">ATCC 21389</strain>
    </source>
</reference>
<comment type="caution">
    <text evidence="1">The sequence shown here is derived from an EMBL/GenBank/DDBJ whole genome shotgun (WGS) entry which is preliminary data.</text>
</comment>
<keyword evidence="2" id="KW-1185">Reference proteome</keyword>
<organism evidence="1 2">
    <name type="scientific">Streptomyces tateyamensis</name>
    <dbReference type="NCBI Taxonomy" id="565073"/>
    <lineage>
        <taxon>Bacteria</taxon>
        <taxon>Bacillati</taxon>
        <taxon>Actinomycetota</taxon>
        <taxon>Actinomycetes</taxon>
        <taxon>Kitasatosporales</taxon>
        <taxon>Streptomycetaceae</taxon>
        <taxon>Streptomyces</taxon>
    </lineage>
</organism>
<dbReference type="RefSeq" id="WP_110671465.1">
    <property type="nucleotide sequence ID" value="NZ_PYBW01000081.1"/>
</dbReference>
<sequence>MDRIPSESAGAAEQLYALGEFAARPPYPVHGLHRPVLMPARLARWETRDGETVAVQLVYGELQEPGAAFLAVTTRAPGSAVERADLLGELRRERLLERGSWSQPEYQPLPAGPAAVGEVCRVGRVWALALRSDGQAVTVLGRGVEPLDVETGPVRDLRPYLGGQSRLVRLATAEPWARPEPELAPAHGIAAVRAFLETFLPGAPDAGPAYRALGRRAVTELDRALGCGVERAERLIASLVGQLAELRRQVPWFTEPDGPRTAALEELLRHVGLRQPVDSEAAQALWERYWAAQQYLPAERLTRLRELWVAAWTSWARDRERPW</sequence>
<gene>
    <name evidence="1" type="ORF">C7C46_21200</name>
</gene>
<dbReference type="Proteomes" id="UP000248039">
    <property type="component" value="Unassembled WGS sequence"/>
</dbReference>
<dbReference type="AlphaFoldDB" id="A0A2V4NC65"/>